<gene>
    <name evidence="12" type="primary">tyr1-1</name>
    <name evidence="12" type="ORF">C8035_v000667</name>
</gene>
<proteinExistence type="inferred from homology"/>
<comment type="similarity">
    <text evidence="1">Belongs to the tyrosinase family.</text>
</comment>
<feature type="region of interest" description="Disordered" evidence="8">
    <location>
        <begin position="18"/>
        <end position="169"/>
    </location>
</feature>
<dbReference type="PROSITE" id="PS00497">
    <property type="entry name" value="TYROSINASE_1"/>
    <property type="match status" value="1"/>
</dbReference>
<dbReference type="PRINTS" id="PR00092">
    <property type="entry name" value="TYROSINASE"/>
</dbReference>
<feature type="compositionally biased region" description="Low complexity" evidence="8">
    <location>
        <begin position="18"/>
        <end position="27"/>
    </location>
</feature>
<sequence length="737" mass="78115">MVLLSKLASIIAVCILAAPAGAQQRGRPQPPRRGPPPRGRPPPPGPPGPPAPGPPAPGPPPGPGPGGPAPAPNPVPQASASQRSTSQLSSPTAQVSLQPVVTSAPQRPATTTTSSSRPTVASVSSSSTSSRLSSSSSSSRQAQASSSPSAPYAITGLKTGIDSTSGQRPLRRNINDLQASGAQWDLYILGLAAMQRDEPETEKLSYFQISGIHGRPFIPWNGVQAVSGGSGGGYCPHGNVQFPMWHRPYVALFEQVLGGHIQAIAANYTGSRAQEYKTAADNWRAPYWDWAADGGAQLPPVTTQTTVTVNGPGGQVQLPNPLLGYRWQRFPLNTASEYFPTRGDRNCWGWPQTTRWPNGNGNSRPSLANQELSQDDLKAITYNVFTTATTFETMASTGSTGNSFESLHNSVHGAIYAVMAYIEYAAFDPLFMLHHANVDRLIAMWQAIHYNNKVQTRTSTSGALFATAANTPITADSPLKPFYRDTAGNFHTGRTASDIKNFGYSYPEISDWNLSPDALARQVTVSVNRLYGPGGGGTSSSRKLKARHAHHNHRRSGCSKRGLTSSAAASPPEGHAEAAHKEYTALVDLERSELPLPCSISVYVNGEFAGKISVMSMPASGVMHSTVPLNKALEKLGKSMDVPESRANGTGPATNGTAAPPPPPAVSAEDREIIQKQLSVEIKSIDGTIFPVSSAPSLKIKVELQHVETPLSEDSLPNIIPVTTGPLAKPIEHSTSY</sequence>
<feature type="signal peptide" evidence="9">
    <location>
        <begin position="1"/>
        <end position="22"/>
    </location>
</feature>
<dbReference type="GO" id="GO:0046872">
    <property type="term" value="F:metal ion binding"/>
    <property type="evidence" value="ECO:0007669"/>
    <property type="project" value="UniProtKB-KW"/>
</dbReference>
<keyword evidence="13" id="KW-1185">Reference proteome</keyword>
<dbReference type="GO" id="GO:0004503">
    <property type="term" value="F:tyrosinase activity"/>
    <property type="evidence" value="ECO:0007669"/>
    <property type="project" value="UniProtKB-EC"/>
</dbReference>
<dbReference type="EMBL" id="QAPG01000057">
    <property type="protein sequence ID" value="TDZ34027.1"/>
    <property type="molecule type" value="Genomic_DNA"/>
</dbReference>
<evidence type="ECO:0000256" key="4">
    <source>
        <dbReference type="ARBA" id="ARBA00023008"/>
    </source>
</evidence>
<organism evidence="12 13">
    <name type="scientific">Colletotrichum spinosum</name>
    <dbReference type="NCBI Taxonomy" id="1347390"/>
    <lineage>
        <taxon>Eukaryota</taxon>
        <taxon>Fungi</taxon>
        <taxon>Dikarya</taxon>
        <taxon>Ascomycota</taxon>
        <taxon>Pezizomycotina</taxon>
        <taxon>Sordariomycetes</taxon>
        <taxon>Hypocreomycetidae</taxon>
        <taxon>Glomerellales</taxon>
        <taxon>Glomerellaceae</taxon>
        <taxon>Colletotrichum</taxon>
        <taxon>Colletotrichum orbiculare species complex</taxon>
    </lineage>
</organism>
<dbReference type="PROSITE" id="PS00498">
    <property type="entry name" value="TYROSINASE_2"/>
    <property type="match status" value="1"/>
</dbReference>
<evidence type="ECO:0000256" key="7">
    <source>
        <dbReference type="ARBA" id="ARBA00048881"/>
    </source>
</evidence>
<dbReference type="SUPFAM" id="SSF48056">
    <property type="entry name" value="Di-copper centre-containing domain"/>
    <property type="match status" value="1"/>
</dbReference>
<evidence type="ECO:0000256" key="5">
    <source>
        <dbReference type="ARBA" id="ARBA00023101"/>
    </source>
</evidence>
<evidence type="ECO:0000256" key="2">
    <source>
        <dbReference type="ARBA" id="ARBA00011906"/>
    </source>
</evidence>
<evidence type="ECO:0000256" key="3">
    <source>
        <dbReference type="ARBA" id="ARBA00022723"/>
    </source>
</evidence>
<evidence type="ECO:0000313" key="13">
    <source>
        <dbReference type="Proteomes" id="UP000295083"/>
    </source>
</evidence>
<dbReference type="AlphaFoldDB" id="A0A4R8Q686"/>
<feature type="domain" description="Tyrosinase copper-binding" evidence="11">
    <location>
        <begin position="428"/>
        <end position="439"/>
    </location>
</feature>
<dbReference type="InterPro" id="IPR008922">
    <property type="entry name" value="Di-copper_centre_dom_sf"/>
</dbReference>
<dbReference type="Pfam" id="PF00264">
    <property type="entry name" value="Tyrosinase"/>
    <property type="match status" value="1"/>
</dbReference>
<dbReference type="EC" id="1.14.18.1" evidence="2"/>
<dbReference type="InterPro" id="IPR002227">
    <property type="entry name" value="Tyrosinase_Cu-bd"/>
</dbReference>
<keyword evidence="9" id="KW-0732">Signal</keyword>
<evidence type="ECO:0000259" key="11">
    <source>
        <dbReference type="PROSITE" id="PS00498"/>
    </source>
</evidence>
<evidence type="ECO:0000256" key="8">
    <source>
        <dbReference type="SAM" id="MobiDB-lite"/>
    </source>
</evidence>
<evidence type="ECO:0000256" key="9">
    <source>
        <dbReference type="SAM" id="SignalP"/>
    </source>
</evidence>
<feature type="compositionally biased region" description="Low complexity" evidence="8">
    <location>
        <begin position="76"/>
        <end position="92"/>
    </location>
</feature>
<feature type="region of interest" description="Disordered" evidence="8">
    <location>
        <begin position="531"/>
        <end position="577"/>
    </location>
</feature>
<feature type="region of interest" description="Disordered" evidence="8">
    <location>
        <begin position="641"/>
        <end position="668"/>
    </location>
</feature>
<reference evidence="12 13" key="1">
    <citation type="submission" date="2018-11" db="EMBL/GenBank/DDBJ databases">
        <title>Genome sequence and assembly of Colletotrichum spinosum.</title>
        <authorList>
            <person name="Gan P."/>
            <person name="Shirasu K."/>
        </authorList>
    </citation>
    <scope>NUCLEOTIDE SEQUENCE [LARGE SCALE GENOMIC DNA]</scope>
    <source>
        <strain evidence="12 13">CBS 515.97</strain>
    </source>
</reference>
<evidence type="ECO:0000313" key="12">
    <source>
        <dbReference type="EMBL" id="TDZ34027.1"/>
    </source>
</evidence>
<feature type="compositionally biased region" description="Low complexity" evidence="8">
    <location>
        <begin position="647"/>
        <end position="658"/>
    </location>
</feature>
<feature type="chain" id="PRO_5020556797" description="tyrosinase" evidence="9">
    <location>
        <begin position="23"/>
        <end position="737"/>
    </location>
</feature>
<protein>
    <recommendedName>
        <fullName evidence="2">tyrosinase</fullName>
        <ecNumber evidence="2">1.14.18.1</ecNumber>
    </recommendedName>
</protein>
<dbReference type="GO" id="GO:0042438">
    <property type="term" value="P:melanin biosynthetic process"/>
    <property type="evidence" value="ECO:0007669"/>
    <property type="project" value="UniProtKB-KW"/>
</dbReference>
<evidence type="ECO:0000256" key="6">
    <source>
        <dbReference type="ARBA" id="ARBA00048233"/>
    </source>
</evidence>
<feature type="compositionally biased region" description="Pro residues" evidence="8">
    <location>
        <begin position="28"/>
        <end position="75"/>
    </location>
</feature>
<dbReference type="Gene3D" id="1.10.1280.10">
    <property type="entry name" value="Di-copper center containing domain from catechol oxidase"/>
    <property type="match status" value="1"/>
</dbReference>
<dbReference type="Proteomes" id="UP000295083">
    <property type="component" value="Unassembled WGS sequence"/>
</dbReference>
<comment type="caution">
    <text evidence="12">The sequence shown here is derived from an EMBL/GenBank/DDBJ whole genome shotgun (WGS) entry which is preliminary data.</text>
</comment>
<dbReference type="PANTHER" id="PTHR11474">
    <property type="entry name" value="TYROSINASE FAMILY MEMBER"/>
    <property type="match status" value="1"/>
</dbReference>
<evidence type="ECO:0000256" key="1">
    <source>
        <dbReference type="ARBA" id="ARBA00009928"/>
    </source>
</evidence>
<accession>A0A4R8Q686</accession>
<comment type="catalytic activity">
    <reaction evidence="7">
        <text>L-tyrosine + O2 = L-dopaquinone + H2O</text>
        <dbReference type="Rhea" id="RHEA:18117"/>
        <dbReference type="ChEBI" id="CHEBI:15377"/>
        <dbReference type="ChEBI" id="CHEBI:15379"/>
        <dbReference type="ChEBI" id="CHEBI:57924"/>
        <dbReference type="ChEBI" id="CHEBI:58315"/>
        <dbReference type="EC" id="1.14.18.1"/>
    </reaction>
</comment>
<feature type="compositionally biased region" description="Basic residues" evidence="8">
    <location>
        <begin position="542"/>
        <end position="558"/>
    </location>
</feature>
<name>A0A4R8Q686_9PEZI</name>
<comment type="catalytic activity">
    <reaction evidence="6">
        <text>2 L-dopa + O2 = 2 L-dopaquinone + 2 H2O</text>
        <dbReference type="Rhea" id="RHEA:34287"/>
        <dbReference type="ChEBI" id="CHEBI:15377"/>
        <dbReference type="ChEBI" id="CHEBI:15379"/>
        <dbReference type="ChEBI" id="CHEBI:57504"/>
        <dbReference type="ChEBI" id="CHEBI:57924"/>
        <dbReference type="EC" id="1.14.18.1"/>
    </reaction>
</comment>
<evidence type="ECO:0000259" key="10">
    <source>
        <dbReference type="PROSITE" id="PS00497"/>
    </source>
</evidence>
<feature type="compositionally biased region" description="Low complexity" evidence="8">
    <location>
        <begin position="102"/>
        <end position="151"/>
    </location>
</feature>
<keyword evidence="4" id="KW-0186">Copper</keyword>
<feature type="domain" description="Tyrosinase copper-binding" evidence="10">
    <location>
        <begin position="237"/>
        <end position="254"/>
    </location>
</feature>
<dbReference type="InterPro" id="IPR050316">
    <property type="entry name" value="Tyrosinase/Hemocyanin"/>
</dbReference>
<dbReference type="PANTHER" id="PTHR11474:SF76">
    <property type="entry name" value="SHKT DOMAIN-CONTAINING PROTEIN"/>
    <property type="match status" value="1"/>
</dbReference>
<keyword evidence="3" id="KW-0479">Metal-binding</keyword>
<keyword evidence="5" id="KW-0470">Melanin biosynthesis</keyword>